<comment type="caution">
    <text evidence="11">The sequence shown here is derived from an EMBL/GenBank/DDBJ whole genome shotgun (WGS) entry which is preliminary data.</text>
</comment>
<dbReference type="CDD" id="cd02440">
    <property type="entry name" value="AdoMet_MTases"/>
    <property type="match status" value="1"/>
</dbReference>
<feature type="transmembrane region" description="Helical" evidence="10">
    <location>
        <begin position="66"/>
        <end position="83"/>
    </location>
</feature>
<dbReference type="PANTHER" id="PTHR14614">
    <property type="entry name" value="HEPATOCELLULAR CARCINOMA-ASSOCIATED ANTIGEN"/>
    <property type="match status" value="1"/>
</dbReference>
<evidence type="ECO:0000256" key="1">
    <source>
        <dbReference type="ARBA" id="ARBA00004496"/>
    </source>
</evidence>
<gene>
    <name evidence="11" type="ORF">AGOR_G00218780</name>
</gene>
<evidence type="ECO:0000313" key="11">
    <source>
        <dbReference type="EMBL" id="KAI1885305.1"/>
    </source>
</evidence>
<comment type="catalytic activity">
    <reaction evidence="9">
        <text>L-lysyl-[protein] + 3 S-adenosyl-L-methionine = N(6),N(6),N(6)-trimethyl-L-lysyl-[protein] + 3 S-adenosyl-L-homocysteine + 3 H(+)</text>
        <dbReference type="Rhea" id="RHEA:54192"/>
        <dbReference type="Rhea" id="RHEA-COMP:9752"/>
        <dbReference type="Rhea" id="RHEA-COMP:13826"/>
        <dbReference type="ChEBI" id="CHEBI:15378"/>
        <dbReference type="ChEBI" id="CHEBI:29969"/>
        <dbReference type="ChEBI" id="CHEBI:57856"/>
        <dbReference type="ChEBI" id="CHEBI:59789"/>
        <dbReference type="ChEBI" id="CHEBI:61961"/>
    </reaction>
    <physiologicalReaction direction="left-to-right" evidence="9">
        <dbReference type="Rhea" id="RHEA:54193"/>
    </physiologicalReaction>
</comment>
<organism evidence="11 12">
    <name type="scientific">Albula goreensis</name>
    <dbReference type="NCBI Taxonomy" id="1534307"/>
    <lineage>
        <taxon>Eukaryota</taxon>
        <taxon>Metazoa</taxon>
        <taxon>Chordata</taxon>
        <taxon>Craniata</taxon>
        <taxon>Vertebrata</taxon>
        <taxon>Euteleostomi</taxon>
        <taxon>Actinopterygii</taxon>
        <taxon>Neopterygii</taxon>
        <taxon>Teleostei</taxon>
        <taxon>Albuliformes</taxon>
        <taxon>Albulidae</taxon>
        <taxon>Albula</taxon>
    </lineage>
</organism>
<comment type="similarity">
    <text evidence="6">Belongs to the methyltransferase superfamily. METTL21 family.</text>
</comment>
<keyword evidence="5" id="KW-0949">S-adenosyl-L-methionine</keyword>
<protein>
    <recommendedName>
        <fullName evidence="7">Protein N-lysine methyltransferase METTL21A</fullName>
    </recommendedName>
    <alternativeName>
        <fullName evidence="8">Methyltransferase-like protein 21A</fullName>
    </alternativeName>
</protein>
<dbReference type="OrthoDB" id="413520at2759"/>
<comment type="subcellular location">
    <subcellularLocation>
        <location evidence="1">Cytoplasm</location>
    </subcellularLocation>
</comment>
<keyword evidence="10" id="KW-1133">Transmembrane helix</keyword>
<keyword evidence="4" id="KW-0808">Transferase</keyword>
<keyword evidence="3" id="KW-0489">Methyltransferase</keyword>
<dbReference type="Gene3D" id="3.40.50.150">
    <property type="entry name" value="Vaccinia Virus protein VP39"/>
    <property type="match status" value="1"/>
</dbReference>
<evidence type="ECO:0000256" key="2">
    <source>
        <dbReference type="ARBA" id="ARBA00022490"/>
    </source>
</evidence>
<dbReference type="InterPro" id="IPR029063">
    <property type="entry name" value="SAM-dependent_MTases_sf"/>
</dbReference>
<proteinExistence type="inferred from homology"/>
<dbReference type="Pfam" id="PF10294">
    <property type="entry name" value="Methyltransf_16"/>
    <property type="match status" value="1"/>
</dbReference>
<evidence type="ECO:0000256" key="6">
    <source>
        <dbReference type="ARBA" id="ARBA00038029"/>
    </source>
</evidence>
<dbReference type="GO" id="GO:0005829">
    <property type="term" value="C:cytosol"/>
    <property type="evidence" value="ECO:0007669"/>
    <property type="project" value="TreeGrafter"/>
</dbReference>
<evidence type="ECO:0000313" key="12">
    <source>
        <dbReference type="Proteomes" id="UP000829720"/>
    </source>
</evidence>
<dbReference type="SUPFAM" id="SSF53335">
    <property type="entry name" value="S-adenosyl-L-methionine-dependent methyltransferases"/>
    <property type="match status" value="1"/>
</dbReference>
<dbReference type="GO" id="GO:0008168">
    <property type="term" value="F:methyltransferase activity"/>
    <property type="evidence" value="ECO:0007669"/>
    <property type="project" value="UniProtKB-KW"/>
</dbReference>
<evidence type="ECO:0000256" key="10">
    <source>
        <dbReference type="SAM" id="Phobius"/>
    </source>
</evidence>
<evidence type="ECO:0000256" key="7">
    <source>
        <dbReference type="ARBA" id="ARBA00040801"/>
    </source>
</evidence>
<keyword evidence="10" id="KW-0812">Transmembrane</keyword>
<keyword evidence="12" id="KW-1185">Reference proteome</keyword>
<dbReference type="Proteomes" id="UP000829720">
    <property type="component" value="Unassembled WGS sequence"/>
</dbReference>
<evidence type="ECO:0000256" key="4">
    <source>
        <dbReference type="ARBA" id="ARBA00022679"/>
    </source>
</evidence>
<evidence type="ECO:0000256" key="3">
    <source>
        <dbReference type="ARBA" id="ARBA00022603"/>
    </source>
</evidence>
<sequence>MSSSTWLDKDCGYRQKICWGRRPPLMMALVPYDQTSLPVLSKFHDASAEFYFANQRLRLTQDWRRLGVAAVVWDAAIVLSMYLELGEIELRGKPAIELGAGTGLVGIVAALLGANVTITDREPAMELLRANVRDNVSPEQQGAVTVSELTWGEGLERYPKGGYDIILGADIVYLVETFPALLQTLEHLSSDRTVVLLSCRIRYDRDTAFLNMLRQKFSVVEVHYDAQRDIHIYKAVKSQNKQEL</sequence>
<evidence type="ECO:0000256" key="5">
    <source>
        <dbReference type="ARBA" id="ARBA00022691"/>
    </source>
</evidence>
<dbReference type="GO" id="GO:0032259">
    <property type="term" value="P:methylation"/>
    <property type="evidence" value="ECO:0007669"/>
    <property type="project" value="UniProtKB-KW"/>
</dbReference>
<dbReference type="AlphaFoldDB" id="A0A8T3CRI4"/>
<keyword evidence="10" id="KW-0472">Membrane</keyword>
<dbReference type="GO" id="GO:0032991">
    <property type="term" value="C:protein-containing complex"/>
    <property type="evidence" value="ECO:0007669"/>
    <property type="project" value="TreeGrafter"/>
</dbReference>
<dbReference type="EMBL" id="JAERUA010000021">
    <property type="protein sequence ID" value="KAI1885305.1"/>
    <property type="molecule type" value="Genomic_DNA"/>
</dbReference>
<dbReference type="PANTHER" id="PTHR14614:SF14">
    <property type="entry name" value="PROTEIN N-LYSINE METHYLTRANSFERASE METTL21A"/>
    <property type="match status" value="1"/>
</dbReference>
<name>A0A8T3CRI4_9TELE</name>
<evidence type="ECO:0000256" key="8">
    <source>
        <dbReference type="ARBA" id="ARBA00041632"/>
    </source>
</evidence>
<dbReference type="InterPro" id="IPR019410">
    <property type="entry name" value="Methyltransf_16"/>
</dbReference>
<feature type="transmembrane region" description="Helical" evidence="10">
    <location>
        <begin position="95"/>
        <end position="118"/>
    </location>
</feature>
<accession>A0A8T3CRI4</accession>
<keyword evidence="2" id="KW-0963">Cytoplasm</keyword>
<evidence type="ECO:0000256" key="9">
    <source>
        <dbReference type="ARBA" id="ARBA00049497"/>
    </source>
</evidence>
<reference evidence="11" key="1">
    <citation type="submission" date="2021-01" db="EMBL/GenBank/DDBJ databases">
        <authorList>
            <person name="Zahm M."/>
            <person name="Roques C."/>
            <person name="Cabau C."/>
            <person name="Klopp C."/>
            <person name="Donnadieu C."/>
            <person name="Jouanno E."/>
            <person name="Lampietro C."/>
            <person name="Louis A."/>
            <person name="Herpin A."/>
            <person name="Echchiki A."/>
            <person name="Berthelot C."/>
            <person name="Parey E."/>
            <person name="Roest-Crollius H."/>
            <person name="Braasch I."/>
            <person name="Postlethwait J."/>
            <person name="Bobe J."/>
            <person name="Montfort J."/>
            <person name="Bouchez O."/>
            <person name="Begum T."/>
            <person name="Mejri S."/>
            <person name="Adams A."/>
            <person name="Chen W.-J."/>
            <person name="Guiguen Y."/>
        </authorList>
    </citation>
    <scope>NUCLEOTIDE SEQUENCE</scope>
    <source>
        <tissue evidence="11">Blood</tissue>
    </source>
</reference>